<dbReference type="Proteomes" id="UP000823046">
    <property type="component" value="Unassembled WGS sequence"/>
</dbReference>
<keyword evidence="2" id="KW-0808">Transferase</keyword>
<gene>
    <name evidence="5" type="ORF">IE077_001234</name>
</gene>
<feature type="domain" description="S-adenosylmethionine-dependent methyltransferase" evidence="4">
    <location>
        <begin position="339"/>
        <end position="469"/>
    </location>
</feature>
<keyword evidence="1 5" id="KW-0489">Methyltransferase</keyword>
<dbReference type="GO" id="GO:0032259">
    <property type="term" value="P:methylation"/>
    <property type="evidence" value="ECO:0007669"/>
    <property type="project" value="UniProtKB-KW"/>
</dbReference>
<reference evidence="5 6" key="1">
    <citation type="journal article" date="2020" name="bioRxiv">
        <title>Metabolic contributions of an alphaproteobacterial endosymbiont in the apicomplexan Cardiosporidium cionae.</title>
        <authorList>
            <person name="Hunter E.S."/>
            <person name="Paight C.J."/>
            <person name="Lane C.E."/>
        </authorList>
    </citation>
    <scope>NUCLEOTIDE SEQUENCE [LARGE SCALE GENOMIC DNA]</scope>
    <source>
        <strain evidence="5">ESH_2018</strain>
    </source>
</reference>
<evidence type="ECO:0000259" key="4">
    <source>
        <dbReference type="Pfam" id="PF10672"/>
    </source>
</evidence>
<dbReference type="GO" id="GO:0008168">
    <property type="term" value="F:methyltransferase activity"/>
    <property type="evidence" value="ECO:0007669"/>
    <property type="project" value="UniProtKB-KW"/>
</dbReference>
<keyword evidence="3" id="KW-0949">S-adenosyl-L-methionine</keyword>
<organism evidence="5 6">
    <name type="scientific">Cardiosporidium cionae</name>
    <dbReference type="NCBI Taxonomy" id="476202"/>
    <lineage>
        <taxon>Eukaryota</taxon>
        <taxon>Sar</taxon>
        <taxon>Alveolata</taxon>
        <taxon>Apicomplexa</taxon>
        <taxon>Aconoidasida</taxon>
        <taxon>Nephromycida</taxon>
        <taxon>Cardiosporidium</taxon>
    </lineage>
</organism>
<dbReference type="Gene3D" id="3.30.750.80">
    <property type="entry name" value="RNA methyltransferase domain (HRMD) like"/>
    <property type="match status" value="1"/>
</dbReference>
<dbReference type="InterPro" id="IPR029063">
    <property type="entry name" value="SAM-dependent_MTases_sf"/>
</dbReference>
<name>A0ABQ7JDE5_9APIC</name>
<evidence type="ECO:0000313" key="6">
    <source>
        <dbReference type="Proteomes" id="UP000823046"/>
    </source>
</evidence>
<protein>
    <submittedName>
        <fullName evidence="5">Ribosomal Rna large subunit methyltransferase I</fullName>
    </submittedName>
</protein>
<evidence type="ECO:0000256" key="3">
    <source>
        <dbReference type="ARBA" id="ARBA00022691"/>
    </source>
</evidence>
<evidence type="ECO:0000256" key="1">
    <source>
        <dbReference type="ARBA" id="ARBA00022603"/>
    </source>
</evidence>
<evidence type="ECO:0000256" key="2">
    <source>
        <dbReference type="ARBA" id="ARBA00022679"/>
    </source>
</evidence>
<sequence length="566" mass="64289">MKNLIEPIGGSLREFYRVKNVYMFHILPNWPFFSRHVCKIEQVSECTYLKQRMRSACSVAAAAISLPETEMTDVPKADESTFYTSDFSHPQLEMDFLQKPMPRKFATCFHRRAVHWAATRFHDIPEKRSTLLIATAENKHTRDNVRFFPWIYSNFVLNGKELAKHAPCLVNVLDRDSFVYGVALYHPSPNVSAYLLHTNIQEIIDTNFFVKKIKNAIAFRDILLKNSSFFRDNNYLLGATSDGAHLAAGYQAVLSPDSSWKHISIRLINSDVDELPGLIVDRYNDFLCVEFQSITMLHVAKPLLNALQQILEPSGIIVKGNCKSRYNGGLDLFRNIYSGPIPSTLVMYENGCSFHIDLFNSPSTGWFLDRRILRHRVAQFCFGKRVLDLFSYTCGFGIQCAKNGKAEKVVCVDAFEDALKLGKISAADNEILTTLEFVQADASEWIRKYNEKEKFDVIIIDPPSLQWDTQKKQCLSVHLSVIKSLLLDAEKLLADAGMLILVVNLSKAVTRKACLKTIQEMAAISKRNAIICDEGGPSPDHPVHSQLPYSHLWWFILELKKFGSSD</sequence>
<keyword evidence="6" id="KW-1185">Reference proteome</keyword>
<dbReference type="SUPFAM" id="SSF53335">
    <property type="entry name" value="S-adenosyl-L-methionine-dependent methyltransferases"/>
    <property type="match status" value="1"/>
</dbReference>
<dbReference type="InterPro" id="IPR019614">
    <property type="entry name" value="SAM-dep_methyl-trfase"/>
</dbReference>
<dbReference type="CDD" id="cd11572">
    <property type="entry name" value="RlmI_M_like"/>
    <property type="match status" value="1"/>
</dbReference>
<evidence type="ECO:0000313" key="5">
    <source>
        <dbReference type="EMBL" id="KAF8821996.1"/>
    </source>
</evidence>
<comment type="caution">
    <text evidence="5">The sequence shown here is derived from an EMBL/GenBank/DDBJ whole genome shotgun (WGS) entry which is preliminary data.</text>
</comment>
<dbReference type="CDD" id="cd02440">
    <property type="entry name" value="AdoMet_MTases"/>
    <property type="match status" value="1"/>
</dbReference>
<dbReference type="Gene3D" id="3.40.50.150">
    <property type="entry name" value="Vaccinia Virus protein VP39"/>
    <property type="match status" value="1"/>
</dbReference>
<dbReference type="PANTHER" id="PTHR42873:SF1">
    <property type="entry name" value="S-ADENOSYLMETHIONINE-DEPENDENT METHYLTRANSFERASE DOMAIN-CONTAINING PROTEIN"/>
    <property type="match status" value="1"/>
</dbReference>
<proteinExistence type="predicted"/>
<dbReference type="Pfam" id="PF10672">
    <property type="entry name" value="Methyltrans_SAM"/>
    <property type="match status" value="1"/>
</dbReference>
<accession>A0ABQ7JDE5</accession>
<dbReference type="PANTHER" id="PTHR42873">
    <property type="entry name" value="RIBOSOMAL RNA LARGE SUBUNIT METHYLTRANSFERASE"/>
    <property type="match status" value="1"/>
</dbReference>
<dbReference type="EMBL" id="JADAQX010000099">
    <property type="protein sequence ID" value="KAF8821996.1"/>
    <property type="molecule type" value="Genomic_DNA"/>
</dbReference>